<gene>
    <name evidence="6" type="primary">nusB</name>
    <name evidence="8" type="ORF">Vau01_056800</name>
</gene>
<dbReference type="Proteomes" id="UP000612585">
    <property type="component" value="Unassembled WGS sequence"/>
</dbReference>
<dbReference type="Pfam" id="PF01029">
    <property type="entry name" value="NusB"/>
    <property type="match status" value="1"/>
</dbReference>
<dbReference type="GO" id="GO:0003723">
    <property type="term" value="F:RNA binding"/>
    <property type="evidence" value="ECO:0007669"/>
    <property type="project" value="UniProtKB-UniRule"/>
</dbReference>
<accession>A0A8J4E1M0</accession>
<dbReference type="InterPro" id="IPR011605">
    <property type="entry name" value="NusB_fam"/>
</dbReference>
<evidence type="ECO:0000256" key="4">
    <source>
        <dbReference type="ARBA" id="ARBA00023015"/>
    </source>
</evidence>
<dbReference type="GO" id="GO:0006353">
    <property type="term" value="P:DNA-templated transcription termination"/>
    <property type="evidence" value="ECO:0007669"/>
    <property type="project" value="UniProtKB-UniRule"/>
</dbReference>
<comment type="similarity">
    <text evidence="1 6">Belongs to the NusB family.</text>
</comment>
<dbReference type="HAMAP" id="MF_00073">
    <property type="entry name" value="NusB"/>
    <property type="match status" value="1"/>
</dbReference>
<evidence type="ECO:0000313" key="8">
    <source>
        <dbReference type="EMBL" id="GIJ58164.1"/>
    </source>
</evidence>
<dbReference type="InterPro" id="IPR035926">
    <property type="entry name" value="NusB-like_sf"/>
</dbReference>
<dbReference type="NCBIfam" id="TIGR01951">
    <property type="entry name" value="nusB"/>
    <property type="match status" value="1"/>
</dbReference>
<comment type="caution">
    <text evidence="8">The sequence shown here is derived from an EMBL/GenBank/DDBJ whole genome shotgun (WGS) entry which is preliminary data.</text>
</comment>
<evidence type="ECO:0000313" key="9">
    <source>
        <dbReference type="Proteomes" id="UP000612585"/>
    </source>
</evidence>
<evidence type="ECO:0000256" key="3">
    <source>
        <dbReference type="ARBA" id="ARBA00022884"/>
    </source>
</evidence>
<keyword evidence="4 6" id="KW-0805">Transcription regulation</keyword>
<evidence type="ECO:0000256" key="5">
    <source>
        <dbReference type="ARBA" id="ARBA00023163"/>
    </source>
</evidence>
<feature type="domain" description="NusB/RsmB/TIM44" evidence="7">
    <location>
        <begin position="32"/>
        <end position="158"/>
    </location>
</feature>
<reference evidence="8" key="1">
    <citation type="submission" date="2021-01" db="EMBL/GenBank/DDBJ databases">
        <title>Whole genome shotgun sequence of Virgisporangium aurantiacum NBRC 16421.</title>
        <authorList>
            <person name="Komaki H."/>
            <person name="Tamura T."/>
        </authorList>
    </citation>
    <scope>NUCLEOTIDE SEQUENCE</scope>
    <source>
        <strain evidence="8">NBRC 16421</strain>
    </source>
</reference>
<comment type="function">
    <text evidence="6">Involved in transcription antitermination. Required for transcription of ribosomal RNA (rRNA) genes. Binds specifically to the boxA antiterminator sequence of the ribosomal RNA (rrn) operons.</text>
</comment>
<name>A0A8J4E1M0_9ACTN</name>
<organism evidence="8 9">
    <name type="scientific">Virgisporangium aurantiacum</name>
    <dbReference type="NCBI Taxonomy" id="175570"/>
    <lineage>
        <taxon>Bacteria</taxon>
        <taxon>Bacillati</taxon>
        <taxon>Actinomycetota</taxon>
        <taxon>Actinomycetes</taxon>
        <taxon>Micromonosporales</taxon>
        <taxon>Micromonosporaceae</taxon>
        <taxon>Virgisporangium</taxon>
    </lineage>
</organism>
<keyword evidence="5 6" id="KW-0804">Transcription</keyword>
<proteinExistence type="inferred from homology"/>
<keyword evidence="9" id="KW-1185">Reference proteome</keyword>
<evidence type="ECO:0000259" key="7">
    <source>
        <dbReference type="Pfam" id="PF01029"/>
    </source>
</evidence>
<dbReference type="GO" id="GO:0031564">
    <property type="term" value="P:transcription antitermination"/>
    <property type="evidence" value="ECO:0007669"/>
    <property type="project" value="UniProtKB-KW"/>
</dbReference>
<protein>
    <recommendedName>
        <fullName evidence="6">Transcription antitermination protein NusB</fullName>
    </recommendedName>
    <alternativeName>
        <fullName evidence="6">Antitermination factor NusB</fullName>
    </alternativeName>
</protein>
<keyword evidence="3 6" id="KW-0694">RNA-binding</keyword>
<dbReference type="GO" id="GO:0005829">
    <property type="term" value="C:cytosol"/>
    <property type="evidence" value="ECO:0007669"/>
    <property type="project" value="TreeGrafter"/>
</dbReference>
<dbReference type="AlphaFoldDB" id="A0A8J4E1M0"/>
<dbReference type="PANTHER" id="PTHR11078">
    <property type="entry name" value="N UTILIZATION SUBSTANCE PROTEIN B-RELATED"/>
    <property type="match status" value="1"/>
</dbReference>
<evidence type="ECO:0000256" key="1">
    <source>
        <dbReference type="ARBA" id="ARBA00005952"/>
    </source>
</evidence>
<dbReference type="PANTHER" id="PTHR11078:SF3">
    <property type="entry name" value="ANTITERMINATION NUSB DOMAIN-CONTAINING PROTEIN"/>
    <property type="match status" value="1"/>
</dbReference>
<evidence type="ECO:0000256" key="6">
    <source>
        <dbReference type="HAMAP-Rule" id="MF_00073"/>
    </source>
</evidence>
<keyword evidence="2 6" id="KW-0889">Transcription antitermination</keyword>
<dbReference type="EMBL" id="BOPG01000034">
    <property type="protein sequence ID" value="GIJ58164.1"/>
    <property type="molecule type" value="Genomic_DNA"/>
</dbReference>
<sequence length="162" mass="18216">MPEPAVDGHDHDEDTWFTSDATMPLGNVSARRKSRKRALDVLYQADLRDESIRGTLESYIGRMPEPRPEHLTYTVRLVEGVMAHLDRIDEVISSYAEGWTLDRMPVVDRNLARIAVFELLYADDIDSPVAITEAVELARSLSTDDSPRFLNGVLGRIAEYAA</sequence>
<dbReference type="InterPro" id="IPR006027">
    <property type="entry name" value="NusB_RsmB_TIM44"/>
</dbReference>
<dbReference type="Gene3D" id="1.10.940.10">
    <property type="entry name" value="NusB-like"/>
    <property type="match status" value="1"/>
</dbReference>
<dbReference type="SUPFAM" id="SSF48013">
    <property type="entry name" value="NusB-like"/>
    <property type="match status" value="1"/>
</dbReference>
<evidence type="ECO:0000256" key="2">
    <source>
        <dbReference type="ARBA" id="ARBA00022814"/>
    </source>
</evidence>